<dbReference type="PANTHER" id="PTHR14083">
    <property type="entry name" value="YIP1 INTERACTING FACTOR HOMOLOG YIF1 PROTEIN"/>
    <property type="match status" value="1"/>
</dbReference>
<keyword evidence="6 9" id="KW-1133">Transmembrane helix</keyword>
<keyword evidence="2 9" id="KW-0813">Transport</keyword>
<comment type="function">
    <text evidence="9">Has a role in transport between endoplasmic reticulum and Golgi.</text>
</comment>
<evidence type="ECO:0000256" key="3">
    <source>
        <dbReference type="ARBA" id="ARBA00022692"/>
    </source>
</evidence>
<evidence type="ECO:0000256" key="5">
    <source>
        <dbReference type="ARBA" id="ARBA00022927"/>
    </source>
</evidence>
<organism evidence="10 11">
    <name type="scientific">Glossina austeni</name>
    <name type="common">Savannah tsetse fly</name>
    <dbReference type="NCBI Taxonomy" id="7395"/>
    <lineage>
        <taxon>Eukaryota</taxon>
        <taxon>Metazoa</taxon>
        <taxon>Ecdysozoa</taxon>
        <taxon>Arthropoda</taxon>
        <taxon>Hexapoda</taxon>
        <taxon>Insecta</taxon>
        <taxon>Pterygota</taxon>
        <taxon>Neoptera</taxon>
        <taxon>Endopterygota</taxon>
        <taxon>Diptera</taxon>
        <taxon>Brachycera</taxon>
        <taxon>Muscomorpha</taxon>
        <taxon>Hippoboscoidea</taxon>
        <taxon>Glossinidae</taxon>
        <taxon>Glossina</taxon>
    </lineage>
</organism>
<keyword evidence="4 9" id="KW-0256">Endoplasmic reticulum</keyword>
<dbReference type="InterPro" id="IPR005578">
    <property type="entry name" value="Yif1_fam"/>
</dbReference>
<keyword evidence="11" id="KW-1185">Reference proteome</keyword>
<evidence type="ECO:0000256" key="6">
    <source>
        <dbReference type="ARBA" id="ARBA00022989"/>
    </source>
</evidence>
<dbReference type="GO" id="GO:0006888">
    <property type="term" value="P:endoplasmic reticulum to Golgi vesicle-mediated transport"/>
    <property type="evidence" value="ECO:0007669"/>
    <property type="project" value="UniProtKB-UniRule"/>
</dbReference>
<protein>
    <recommendedName>
        <fullName evidence="9">Protein YIF1</fullName>
    </recommendedName>
</protein>
<dbReference type="Proteomes" id="UP000078200">
    <property type="component" value="Unassembled WGS sequence"/>
</dbReference>
<feature type="transmembrane region" description="Helical" evidence="9">
    <location>
        <begin position="84"/>
        <end position="102"/>
    </location>
</feature>
<comment type="similarity">
    <text evidence="1 9">Belongs to the YIF1 family.</text>
</comment>
<dbReference type="GO" id="GO:0015031">
    <property type="term" value="P:protein transport"/>
    <property type="evidence" value="ECO:0007669"/>
    <property type="project" value="UniProtKB-KW"/>
</dbReference>
<evidence type="ECO:0000313" key="11">
    <source>
        <dbReference type="Proteomes" id="UP000078200"/>
    </source>
</evidence>
<dbReference type="GO" id="GO:0000139">
    <property type="term" value="C:Golgi membrane"/>
    <property type="evidence" value="ECO:0007669"/>
    <property type="project" value="UniProtKB-SubCell"/>
</dbReference>
<dbReference type="GO" id="GO:0030134">
    <property type="term" value="C:COPII-coated ER to Golgi transport vesicle"/>
    <property type="evidence" value="ECO:0007669"/>
    <property type="project" value="TreeGrafter"/>
</dbReference>
<dbReference type="AlphaFoldDB" id="A0A1A9VB97"/>
<evidence type="ECO:0000256" key="8">
    <source>
        <dbReference type="ARBA" id="ARBA00023136"/>
    </source>
</evidence>
<keyword evidence="5 9" id="KW-0653">Protein transport</keyword>
<feature type="transmembrane region" description="Helical" evidence="9">
    <location>
        <begin position="60"/>
        <end position="78"/>
    </location>
</feature>
<reference evidence="10" key="1">
    <citation type="submission" date="2020-05" db="UniProtKB">
        <authorList>
            <consortium name="EnsemblMetazoa"/>
        </authorList>
    </citation>
    <scope>IDENTIFICATION</scope>
    <source>
        <strain evidence="10">TTRI</strain>
    </source>
</reference>
<feature type="transmembrane region" description="Helical" evidence="9">
    <location>
        <begin position="29"/>
        <end position="48"/>
    </location>
</feature>
<keyword evidence="3 9" id="KW-0812">Transmembrane</keyword>
<evidence type="ECO:0000256" key="1">
    <source>
        <dbReference type="ARBA" id="ARBA00009727"/>
    </source>
</evidence>
<evidence type="ECO:0000313" key="10">
    <source>
        <dbReference type="EnsemblMetazoa" id="GAUT031711-PA"/>
    </source>
</evidence>
<evidence type="ECO:0000256" key="9">
    <source>
        <dbReference type="RuleBase" id="RU368073"/>
    </source>
</evidence>
<dbReference type="STRING" id="7395.A0A1A9VB97"/>
<evidence type="ECO:0000256" key="7">
    <source>
        <dbReference type="ARBA" id="ARBA00023034"/>
    </source>
</evidence>
<evidence type="ECO:0000256" key="2">
    <source>
        <dbReference type="ARBA" id="ARBA00022448"/>
    </source>
</evidence>
<keyword evidence="8 9" id="KW-0472">Membrane</keyword>
<name>A0A1A9VB97_GLOAU</name>
<dbReference type="EnsemblMetazoa" id="GAUT031711-RA">
    <property type="protein sequence ID" value="GAUT031711-PA"/>
    <property type="gene ID" value="GAUT031711"/>
</dbReference>
<dbReference type="GO" id="GO:0005793">
    <property type="term" value="C:endoplasmic reticulum-Golgi intermediate compartment"/>
    <property type="evidence" value="ECO:0007669"/>
    <property type="project" value="UniProtKB-UniRule"/>
</dbReference>
<dbReference type="PANTHER" id="PTHR14083:SF0">
    <property type="entry name" value="YIP1D-INTERACTING FACTOR 1, ISOFORM C"/>
    <property type="match status" value="1"/>
</dbReference>
<sequence>MTFIAYVVVAGLMLDLQNRFSPEKLSIQASSALAYWIFELVDYITLYVANIKTSLKTLDLLAFAGYKFVTIVACLLTSTILHGLGYYIALTCCSLSLGFFLLRTLKTKVLLVSATIGLYRRSRGGGGQAFLSFLLSKHLYFSEAGTFEIKNLQITD</sequence>
<dbReference type="GO" id="GO:0005789">
    <property type="term" value="C:endoplasmic reticulum membrane"/>
    <property type="evidence" value="ECO:0007669"/>
    <property type="project" value="UniProtKB-SubCell"/>
</dbReference>
<dbReference type="VEuPathDB" id="VectorBase:GAUT031711"/>
<keyword evidence="7 9" id="KW-0333">Golgi apparatus</keyword>
<proteinExistence type="inferred from homology"/>
<accession>A0A1A9VB97</accession>
<dbReference type="Pfam" id="PF03878">
    <property type="entry name" value="YIF1"/>
    <property type="match status" value="1"/>
</dbReference>
<comment type="subcellular location">
    <subcellularLocation>
        <location evidence="9">Endoplasmic reticulum membrane</location>
        <topology evidence="9">Multi-pass membrane protein</topology>
    </subcellularLocation>
    <subcellularLocation>
        <location evidence="9">Golgi apparatus membrane</location>
        <topology evidence="9">Multi-pass membrane protein</topology>
    </subcellularLocation>
</comment>
<evidence type="ECO:0000256" key="4">
    <source>
        <dbReference type="ARBA" id="ARBA00022824"/>
    </source>
</evidence>